<dbReference type="SMART" id="SM00979">
    <property type="entry name" value="TIFY"/>
    <property type="match status" value="1"/>
</dbReference>
<dbReference type="OrthoDB" id="649989at2759"/>
<dbReference type="InterPro" id="IPR018467">
    <property type="entry name" value="CCT_CS"/>
</dbReference>
<feature type="domain" description="Tify" evidence="4">
    <location>
        <begin position="93"/>
        <end position="128"/>
    </location>
</feature>
<reference evidence="5" key="1">
    <citation type="journal article" date="2023" name="Plant J.">
        <title>The genome of the king protea, Protea cynaroides.</title>
        <authorList>
            <person name="Chang J."/>
            <person name="Duong T.A."/>
            <person name="Schoeman C."/>
            <person name="Ma X."/>
            <person name="Roodt D."/>
            <person name="Barker N."/>
            <person name="Li Z."/>
            <person name="Van de Peer Y."/>
            <person name="Mizrachi E."/>
        </authorList>
    </citation>
    <scope>NUCLEOTIDE SEQUENCE</scope>
    <source>
        <tissue evidence="5">Young leaves</tissue>
    </source>
</reference>
<keyword evidence="2" id="KW-0539">Nucleus</keyword>
<comment type="function">
    <text evidence="2">Repressor of jasmonate responses.</text>
</comment>
<dbReference type="InterPro" id="IPR040390">
    <property type="entry name" value="TIFY/JAZ"/>
</dbReference>
<dbReference type="Pfam" id="PF09425">
    <property type="entry name" value="Jas_motif"/>
    <property type="match status" value="1"/>
</dbReference>
<protein>
    <recommendedName>
        <fullName evidence="2">Protein TIFY</fullName>
    </recommendedName>
    <alternativeName>
        <fullName evidence="2">Jasmonate ZIM domain-containing protein</fullName>
    </alternativeName>
</protein>
<comment type="subcellular location">
    <subcellularLocation>
        <location evidence="2">Nucleus</location>
    </subcellularLocation>
</comment>
<feature type="region of interest" description="Disordered" evidence="3">
    <location>
        <begin position="1"/>
        <end position="30"/>
    </location>
</feature>
<evidence type="ECO:0000256" key="1">
    <source>
        <dbReference type="ARBA" id="ARBA00008614"/>
    </source>
</evidence>
<comment type="caution">
    <text evidence="5">The sequence shown here is derived from an EMBL/GenBank/DDBJ whole genome shotgun (WGS) entry which is preliminary data.</text>
</comment>
<dbReference type="PROSITE" id="PS51320">
    <property type="entry name" value="TIFY"/>
    <property type="match status" value="1"/>
</dbReference>
<proteinExistence type="inferred from homology"/>
<dbReference type="GO" id="GO:0005634">
    <property type="term" value="C:nucleus"/>
    <property type="evidence" value="ECO:0007669"/>
    <property type="project" value="UniProtKB-SubCell"/>
</dbReference>
<evidence type="ECO:0000256" key="3">
    <source>
        <dbReference type="SAM" id="MobiDB-lite"/>
    </source>
</evidence>
<dbReference type="PANTHER" id="PTHR33077">
    <property type="entry name" value="PROTEIN TIFY 4A-RELATED-RELATED"/>
    <property type="match status" value="1"/>
</dbReference>
<dbReference type="EMBL" id="JAMYWD010000012">
    <property type="protein sequence ID" value="KAJ4953566.1"/>
    <property type="molecule type" value="Genomic_DNA"/>
</dbReference>
<dbReference type="GO" id="GO:2000022">
    <property type="term" value="P:regulation of jasmonic acid mediated signaling pathway"/>
    <property type="evidence" value="ECO:0007669"/>
    <property type="project" value="UniProtKB-UniRule"/>
</dbReference>
<dbReference type="GO" id="GO:0031347">
    <property type="term" value="P:regulation of defense response"/>
    <property type="evidence" value="ECO:0007669"/>
    <property type="project" value="UniProtKB-UniRule"/>
</dbReference>
<evidence type="ECO:0000256" key="2">
    <source>
        <dbReference type="RuleBase" id="RU369065"/>
    </source>
</evidence>
<dbReference type="InterPro" id="IPR010399">
    <property type="entry name" value="Tify_dom"/>
</dbReference>
<dbReference type="Proteomes" id="UP001141806">
    <property type="component" value="Unassembled WGS sequence"/>
</dbReference>
<sequence>MDFLRVDGKSPDDEPERENGDGDTAKIASEAGKACDVGTGKLSEMETTDNLDLYGKKLSEDALMSAHAPEIASTLSAGCLRGPMMPASGPDSAASSPAQLTIFYSGTVSVFDAVPAEKAHTIMLIAAAAAAAAAAAKNTNRKDNGVPSAAASPVLTRSPSLLSTAAAVTSQQSQFQPIQNASVCNMQAELPVARRHSLLRFLEKRRDRLVSKSPYPPVVVTKETDNTGSGLSAEAPSLQGCFSETSKSQGEFQATAATHLA</sequence>
<dbReference type="PANTHER" id="PTHR33077:SF61">
    <property type="entry name" value="PROTEIN TIFY 3A-RELATED"/>
    <property type="match status" value="1"/>
</dbReference>
<comment type="domain">
    <text evidence="2">The jas domain is required for interaction with COI1.</text>
</comment>
<name>A0A9Q0JVR4_9MAGN</name>
<evidence type="ECO:0000313" key="5">
    <source>
        <dbReference type="EMBL" id="KAJ4953566.1"/>
    </source>
</evidence>
<comment type="similarity">
    <text evidence="1 2">Belongs to the TIFY/JAZ family.</text>
</comment>
<dbReference type="GO" id="GO:0009611">
    <property type="term" value="P:response to wounding"/>
    <property type="evidence" value="ECO:0007669"/>
    <property type="project" value="UniProtKB-UniRule"/>
</dbReference>
<evidence type="ECO:0000259" key="4">
    <source>
        <dbReference type="PROSITE" id="PS51320"/>
    </source>
</evidence>
<dbReference type="Pfam" id="PF06200">
    <property type="entry name" value="tify"/>
    <property type="match status" value="1"/>
</dbReference>
<gene>
    <name evidence="5" type="ORF">NE237_030398</name>
</gene>
<keyword evidence="2" id="KW-1184">Jasmonic acid signaling pathway</keyword>
<organism evidence="5 6">
    <name type="scientific">Protea cynaroides</name>
    <dbReference type="NCBI Taxonomy" id="273540"/>
    <lineage>
        <taxon>Eukaryota</taxon>
        <taxon>Viridiplantae</taxon>
        <taxon>Streptophyta</taxon>
        <taxon>Embryophyta</taxon>
        <taxon>Tracheophyta</taxon>
        <taxon>Spermatophyta</taxon>
        <taxon>Magnoliopsida</taxon>
        <taxon>Proteales</taxon>
        <taxon>Proteaceae</taxon>
        <taxon>Protea</taxon>
    </lineage>
</organism>
<evidence type="ECO:0000313" key="6">
    <source>
        <dbReference type="Proteomes" id="UP001141806"/>
    </source>
</evidence>
<dbReference type="AlphaFoldDB" id="A0A9Q0JVR4"/>
<feature type="compositionally biased region" description="Basic and acidic residues" evidence="3">
    <location>
        <begin position="1"/>
        <end position="24"/>
    </location>
</feature>
<accession>A0A9Q0JVR4</accession>
<keyword evidence="6" id="KW-1185">Reference proteome</keyword>